<dbReference type="Pfam" id="PF13517">
    <property type="entry name" value="FG-GAP_3"/>
    <property type="match status" value="4"/>
</dbReference>
<dbReference type="InterPro" id="IPR026444">
    <property type="entry name" value="Secre_tail"/>
</dbReference>
<evidence type="ECO:0000313" key="3">
    <source>
        <dbReference type="EMBL" id="MBU2689776.1"/>
    </source>
</evidence>
<sequence>MASSRGFAAAAFITGLVWIAILSFHSAALAVVTFTDINAGLVGTYYGDTIWGDYDGDGDLDLLVTGGSSASSPITRLYRNDGGGTFTFLSNLLPDLIFAAAAWGDYDNDGDLDLVLHGRESVDSVVHRVYRNDGAFGFHDIDAGLPEMLGGSTCWVDYDNDGDLDIFATGSRPDGPVDITRIFRNDGVNTFTEMAAGFPDLSGSFGAWGDYDNDGDMDLLFTGVDLLPFEKTISAQTHLYRNDGGTFTEIPTDFQACGYGYSAWGDYDNDGDLDVVIAGLDETEARLTIIYRNDGEALFTDISAGLVGANNCAVAWGDGDNDGDLDLLLTGSQAISDPITIFYRNDGGGSFVPTTNNLLQVGEGSVGWGDYDNDGDLDLVVAGRREGMLYSTIYSNYGASANTPPVAPTGLAATFADDRLVLSWLPASDAETPTAGLSYNLRVGTSSGGSQIMSAMVIPATGHRTIPALGNAQQCLSWSLDAQAEQYYWSVQSIDGAFAGSVFAAEHSFSIADVVVPESSERLRLHPSAPNPFHSEAVISYELAAAEPIRLAIYNASGRCVRVLLEETVSAGPHHLAWDGTDDQNRPVGSGFYFCRLETGGRSETRSIVRIE</sequence>
<dbReference type="InterPro" id="IPR013517">
    <property type="entry name" value="FG-GAP"/>
</dbReference>
<gene>
    <name evidence="3" type="ORF">KJ970_02535</name>
</gene>
<comment type="caution">
    <text evidence="3">The sequence shown here is derived from an EMBL/GenBank/DDBJ whole genome shotgun (WGS) entry which is preliminary data.</text>
</comment>
<accession>A0A948RTM6</accession>
<organism evidence="3 4">
    <name type="scientific">Eiseniibacteriota bacterium</name>
    <dbReference type="NCBI Taxonomy" id="2212470"/>
    <lineage>
        <taxon>Bacteria</taxon>
        <taxon>Candidatus Eiseniibacteriota</taxon>
    </lineage>
</organism>
<evidence type="ECO:0000259" key="2">
    <source>
        <dbReference type="Pfam" id="PF13860"/>
    </source>
</evidence>
<dbReference type="Pfam" id="PF13860">
    <property type="entry name" value="FlgD_ig"/>
    <property type="match status" value="1"/>
</dbReference>
<dbReference type="AlphaFoldDB" id="A0A948RTM6"/>
<reference evidence="3" key="1">
    <citation type="submission" date="2021-05" db="EMBL/GenBank/DDBJ databases">
        <title>Energy efficiency and biological interactions define the core microbiome of deep oligotrophic groundwater.</title>
        <authorList>
            <person name="Mehrshad M."/>
            <person name="Lopez-Fernandez M."/>
            <person name="Bell E."/>
            <person name="Bernier-Latmani R."/>
            <person name="Bertilsson S."/>
            <person name="Dopson M."/>
        </authorList>
    </citation>
    <scope>NUCLEOTIDE SEQUENCE</scope>
    <source>
        <strain evidence="3">Modern_marine.mb.64</strain>
    </source>
</reference>
<dbReference type="PANTHER" id="PTHR46580">
    <property type="entry name" value="SENSOR KINASE-RELATED"/>
    <property type="match status" value="1"/>
</dbReference>
<evidence type="ECO:0000313" key="4">
    <source>
        <dbReference type="Proteomes" id="UP000777784"/>
    </source>
</evidence>
<keyword evidence="1" id="KW-0732">Signal</keyword>
<proteinExistence type="predicted"/>
<dbReference type="Gene3D" id="2.130.10.130">
    <property type="entry name" value="Integrin alpha, N-terminal"/>
    <property type="match status" value="1"/>
</dbReference>
<dbReference type="Proteomes" id="UP000777784">
    <property type="component" value="Unassembled WGS sequence"/>
</dbReference>
<dbReference type="InterPro" id="IPR025965">
    <property type="entry name" value="FlgD/Vpr_Ig-like"/>
</dbReference>
<dbReference type="InterPro" id="IPR013783">
    <property type="entry name" value="Ig-like_fold"/>
</dbReference>
<dbReference type="PANTHER" id="PTHR46580:SF4">
    <property type="entry name" value="ATP_GTP-BINDING PROTEIN"/>
    <property type="match status" value="1"/>
</dbReference>
<dbReference type="InterPro" id="IPR028994">
    <property type="entry name" value="Integrin_alpha_N"/>
</dbReference>
<evidence type="ECO:0000256" key="1">
    <source>
        <dbReference type="ARBA" id="ARBA00022729"/>
    </source>
</evidence>
<dbReference type="EMBL" id="JAHJDP010000018">
    <property type="protein sequence ID" value="MBU2689776.1"/>
    <property type="molecule type" value="Genomic_DNA"/>
</dbReference>
<name>A0A948RTM6_UNCEI</name>
<dbReference type="Gene3D" id="2.60.40.4070">
    <property type="match status" value="1"/>
</dbReference>
<dbReference type="SUPFAM" id="SSF69318">
    <property type="entry name" value="Integrin alpha N-terminal domain"/>
    <property type="match status" value="2"/>
</dbReference>
<protein>
    <submittedName>
        <fullName evidence="3">VCBS repeat-containing protein</fullName>
    </submittedName>
</protein>
<dbReference type="NCBIfam" id="TIGR04183">
    <property type="entry name" value="Por_Secre_tail"/>
    <property type="match status" value="1"/>
</dbReference>
<feature type="domain" description="FlgD/Vpr Ig-like" evidence="2">
    <location>
        <begin position="544"/>
        <end position="595"/>
    </location>
</feature>
<dbReference type="Gene3D" id="2.60.40.10">
    <property type="entry name" value="Immunoglobulins"/>
    <property type="match status" value="1"/>
</dbReference>